<name>A0A183GZP7_9BILA</name>
<dbReference type="AlphaFoldDB" id="A0A183GZP7"/>
<keyword evidence="10" id="KW-1185">Reference proteome</keyword>
<keyword evidence="5" id="KW-1278">Translocase</keyword>
<dbReference type="GO" id="GO:0046872">
    <property type="term" value="F:metal ion binding"/>
    <property type="evidence" value="ECO:0007669"/>
    <property type="project" value="UniProtKB-KW"/>
</dbReference>
<dbReference type="PANTHER" id="PTHR10849">
    <property type="entry name" value="NADH DEHYDROGENASE UBIQUINONE IRON-SULFUR PROTEIN 8, MITOCHONDRIAL"/>
    <property type="match status" value="1"/>
</dbReference>
<dbReference type="GO" id="GO:0005739">
    <property type="term" value="C:mitochondrion"/>
    <property type="evidence" value="ECO:0007669"/>
    <property type="project" value="GOC"/>
</dbReference>
<keyword evidence="6" id="KW-0408">Iron</keyword>
<keyword evidence="4" id="KW-0479">Metal-binding</keyword>
<dbReference type="GO" id="GO:0006120">
    <property type="term" value="P:mitochondrial electron transport, NADH to ubiquinone"/>
    <property type="evidence" value="ECO:0007669"/>
    <property type="project" value="TreeGrafter"/>
</dbReference>
<evidence type="ECO:0000313" key="11">
    <source>
        <dbReference type="WBParaSite" id="OFLC_0000070601-mRNA-1"/>
    </source>
</evidence>
<dbReference type="GO" id="GO:0016020">
    <property type="term" value="C:membrane"/>
    <property type="evidence" value="ECO:0007669"/>
    <property type="project" value="InterPro"/>
</dbReference>
<dbReference type="GO" id="GO:0003954">
    <property type="term" value="F:NADH dehydrogenase activity"/>
    <property type="evidence" value="ECO:0007669"/>
    <property type="project" value="TreeGrafter"/>
</dbReference>
<accession>A0A183GZP7</accession>
<dbReference type="PANTHER" id="PTHR10849:SF20">
    <property type="entry name" value="NADH DEHYDROGENASE [UBIQUINONE] IRON-SULFUR PROTEIN 8, MITOCHONDRIAL"/>
    <property type="match status" value="1"/>
</dbReference>
<keyword evidence="7" id="KW-0411">Iron-sulfur</keyword>
<comment type="similarity">
    <text evidence="2">Belongs to the complex I 23 kDa subunit family.</text>
</comment>
<dbReference type="InterPro" id="IPR017896">
    <property type="entry name" value="4Fe4S_Fe-S-bd"/>
</dbReference>
<evidence type="ECO:0000256" key="6">
    <source>
        <dbReference type="ARBA" id="ARBA00023004"/>
    </source>
</evidence>
<reference evidence="11" key="1">
    <citation type="submission" date="2016-06" db="UniProtKB">
        <authorList>
            <consortium name="WormBaseParasite"/>
        </authorList>
    </citation>
    <scope>IDENTIFICATION</scope>
</reference>
<evidence type="ECO:0000256" key="1">
    <source>
        <dbReference type="ARBA" id="ARBA00001966"/>
    </source>
</evidence>
<evidence type="ECO:0000256" key="5">
    <source>
        <dbReference type="ARBA" id="ARBA00022967"/>
    </source>
</evidence>
<feature type="domain" description="4Fe-4S ferredoxin-type" evidence="8">
    <location>
        <begin position="111"/>
        <end position="140"/>
    </location>
</feature>
<proteinExistence type="inferred from homology"/>
<comment type="cofactor">
    <cofactor evidence="1">
        <name>[4Fe-4S] cluster</name>
        <dbReference type="ChEBI" id="CHEBI:49883"/>
    </cofactor>
</comment>
<dbReference type="SUPFAM" id="SSF54862">
    <property type="entry name" value="4Fe-4S ferredoxins"/>
    <property type="match status" value="1"/>
</dbReference>
<protein>
    <submittedName>
        <fullName evidence="11">4Fe-4S ferredoxin-type domain-containing protein</fullName>
    </submittedName>
</protein>
<dbReference type="GO" id="GO:0051539">
    <property type="term" value="F:4 iron, 4 sulfur cluster binding"/>
    <property type="evidence" value="ECO:0007669"/>
    <property type="project" value="UniProtKB-KW"/>
</dbReference>
<sequence>MALLFLIIYLKNEISFHATIASQAGNILNQIPFASSCSQIRIAYKYVGKAAESDGTLLGDFRKGMHHMFLTELIRDMGIIVSHYFMESATINYPVEKNLLSSRFRGEHAFWRYPSGEECCIACKLCEAICPAHAITIEAESRPDGSRRTTRYDIDM</sequence>
<evidence type="ECO:0000256" key="2">
    <source>
        <dbReference type="ARBA" id="ARBA00010277"/>
    </source>
</evidence>
<dbReference type="InterPro" id="IPR010226">
    <property type="entry name" value="NADH_quinone_OxRdtase_chainI"/>
</dbReference>
<dbReference type="Proteomes" id="UP000267606">
    <property type="component" value="Unassembled WGS sequence"/>
</dbReference>
<evidence type="ECO:0000313" key="9">
    <source>
        <dbReference type="EMBL" id="VDO26766.1"/>
    </source>
</evidence>
<evidence type="ECO:0000259" key="8">
    <source>
        <dbReference type="PROSITE" id="PS51379"/>
    </source>
</evidence>
<dbReference type="InterPro" id="IPR017900">
    <property type="entry name" value="4Fe4S_Fe_S_CS"/>
</dbReference>
<evidence type="ECO:0000313" key="10">
    <source>
        <dbReference type="Proteomes" id="UP000267606"/>
    </source>
</evidence>
<evidence type="ECO:0000256" key="7">
    <source>
        <dbReference type="ARBA" id="ARBA00023014"/>
    </source>
</evidence>
<reference evidence="9 10" key="2">
    <citation type="submission" date="2018-11" db="EMBL/GenBank/DDBJ databases">
        <authorList>
            <consortium name="Pathogen Informatics"/>
        </authorList>
    </citation>
    <scope>NUCLEOTIDE SEQUENCE [LARGE SCALE GENOMIC DNA]</scope>
</reference>
<dbReference type="STRING" id="387005.A0A183GZP7"/>
<dbReference type="PROSITE" id="PS00198">
    <property type="entry name" value="4FE4S_FER_1"/>
    <property type="match status" value="1"/>
</dbReference>
<dbReference type="WBParaSite" id="OFLC_0000070601-mRNA-1">
    <property type="protein sequence ID" value="OFLC_0000070601-mRNA-1"/>
    <property type="gene ID" value="OFLC_0000070601"/>
</dbReference>
<dbReference type="Gene3D" id="3.30.70.3270">
    <property type="match status" value="1"/>
</dbReference>
<dbReference type="PROSITE" id="PS51379">
    <property type="entry name" value="4FE4S_FER_2"/>
    <property type="match status" value="1"/>
</dbReference>
<keyword evidence="3" id="KW-0004">4Fe-4S</keyword>
<organism evidence="11">
    <name type="scientific">Onchocerca flexuosa</name>
    <dbReference type="NCBI Taxonomy" id="387005"/>
    <lineage>
        <taxon>Eukaryota</taxon>
        <taxon>Metazoa</taxon>
        <taxon>Ecdysozoa</taxon>
        <taxon>Nematoda</taxon>
        <taxon>Chromadorea</taxon>
        <taxon>Rhabditida</taxon>
        <taxon>Spirurina</taxon>
        <taxon>Spiruromorpha</taxon>
        <taxon>Filarioidea</taxon>
        <taxon>Onchocercidae</taxon>
        <taxon>Onchocerca</taxon>
    </lineage>
</organism>
<evidence type="ECO:0000256" key="4">
    <source>
        <dbReference type="ARBA" id="ARBA00022723"/>
    </source>
</evidence>
<dbReference type="GO" id="GO:0032981">
    <property type="term" value="P:mitochondrial respiratory chain complex I assembly"/>
    <property type="evidence" value="ECO:0007669"/>
    <property type="project" value="TreeGrafter"/>
</dbReference>
<evidence type="ECO:0000256" key="3">
    <source>
        <dbReference type="ARBA" id="ARBA00022485"/>
    </source>
</evidence>
<dbReference type="EMBL" id="UZAJ01000260">
    <property type="protein sequence ID" value="VDO26766.1"/>
    <property type="molecule type" value="Genomic_DNA"/>
</dbReference>
<gene>
    <name evidence="9" type="ORF">OFLC_LOCUS704</name>
</gene>